<dbReference type="Proteomes" id="UP000316621">
    <property type="component" value="Chromosome 5"/>
</dbReference>
<sequence length="145" mass="16159">MPAVQIGRNFVNIHEKFAPGDILKMEKVRLITDGSWRSDSSGYDALKRMTRVFCLLLLQDLPGLTSAAKPVYEAHRCAVLQPKQRNAVPAAAQECLSRAHQLTSRPLISSPSHPINMKANFQVPKICSITEHLWCLPSIFQPLNA</sequence>
<reference evidence="1 2" key="1">
    <citation type="journal article" date="2018" name="Science">
        <title>The opium poppy genome and morphinan production.</title>
        <authorList>
            <person name="Guo L."/>
            <person name="Winzer T."/>
            <person name="Yang X."/>
            <person name="Li Y."/>
            <person name="Ning Z."/>
            <person name="He Z."/>
            <person name="Teodor R."/>
            <person name="Lu Y."/>
            <person name="Bowser T.A."/>
            <person name="Graham I.A."/>
            <person name="Ye K."/>
        </authorList>
    </citation>
    <scope>NUCLEOTIDE SEQUENCE [LARGE SCALE GENOMIC DNA]</scope>
    <source>
        <strain evidence="2">cv. HN1</strain>
        <tissue evidence="1">Leaves</tissue>
    </source>
</reference>
<organism evidence="1 2">
    <name type="scientific">Papaver somniferum</name>
    <name type="common">Opium poppy</name>
    <dbReference type="NCBI Taxonomy" id="3469"/>
    <lineage>
        <taxon>Eukaryota</taxon>
        <taxon>Viridiplantae</taxon>
        <taxon>Streptophyta</taxon>
        <taxon>Embryophyta</taxon>
        <taxon>Tracheophyta</taxon>
        <taxon>Spermatophyta</taxon>
        <taxon>Magnoliopsida</taxon>
        <taxon>Ranunculales</taxon>
        <taxon>Papaveraceae</taxon>
        <taxon>Papaveroideae</taxon>
        <taxon>Papaver</taxon>
    </lineage>
</organism>
<accession>A0A4Y7JSD2</accession>
<proteinExistence type="predicted"/>
<evidence type="ECO:0000313" key="1">
    <source>
        <dbReference type="EMBL" id="RZC63446.1"/>
    </source>
</evidence>
<keyword evidence="2" id="KW-1185">Reference proteome</keyword>
<gene>
    <name evidence="1" type="ORF">C5167_025191</name>
</gene>
<dbReference type="AlphaFoldDB" id="A0A4Y7JSD2"/>
<dbReference type="EMBL" id="CM010719">
    <property type="protein sequence ID" value="RZC63446.1"/>
    <property type="molecule type" value="Genomic_DNA"/>
</dbReference>
<dbReference type="Gramene" id="RZC63446">
    <property type="protein sequence ID" value="RZC63446"/>
    <property type="gene ID" value="C5167_025191"/>
</dbReference>
<protein>
    <submittedName>
        <fullName evidence="1">Uncharacterized protein</fullName>
    </submittedName>
</protein>
<evidence type="ECO:0000313" key="2">
    <source>
        <dbReference type="Proteomes" id="UP000316621"/>
    </source>
</evidence>
<name>A0A4Y7JSD2_PAPSO</name>